<comment type="caution">
    <text evidence="2">The sequence shown here is derived from an EMBL/GenBank/DDBJ whole genome shotgun (WGS) entry which is preliminary data.</text>
</comment>
<keyword evidence="1" id="KW-1133">Transmembrane helix</keyword>
<gene>
    <name evidence="2" type="ORF">EB796_000383</name>
</gene>
<name>A0A7J7KT05_BUGNE</name>
<evidence type="ECO:0000313" key="3">
    <source>
        <dbReference type="Proteomes" id="UP000593567"/>
    </source>
</evidence>
<sequence length="74" mass="8618">MLLYIEFIVATKIQHGQKVWNILLINKFLNCWLYLMYPGRIGVAFSLYVFTVLLSALKHYVMTLSLAQCSTLIF</sequence>
<evidence type="ECO:0000313" key="2">
    <source>
        <dbReference type="EMBL" id="KAF6041297.1"/>
    </source>
</evidence>
<keyword evidence="3" id="KW-1185">Reference proteome</keyword>
<dbReference type="AlphaFoldDB" id="A0A7J7KT05"/>
<protein>
    <submittedName>
        <fullName evidence="2">Uncharacterized protein</fullName>
    </submittedName>
</protein>
<reference evidence="2" key="1">
    <citation type="submission" date="2020-06" db="EMBL/GenBank/DDBJ databases">
        <title>Draft genome of Bugula neritina, a colonial animal packing powerful symbionts and potential medicines.</title>
        <authorList>
            <person name="Rayko M."/>
        </authorList>
    </citation>
    <scope>NUCLEOTIDE SEQUENCE [LARGE SCALE GENOMIC DNA]</scope>
    <source>
        <strain evidence="2">Kwan_BN1</strain>
    </source>
</reference>
<accession>A0A7J7KT05</accession>
<feature type="transmembrane region" description="Helical" evidence="1">
    <location>
        <begin position="37"/>
        <end position="57"/>
    </location>
</feature>
<dbReference type="EMBL" id="VXIV02000062">
    <property type="protein sequence ID" value="KAF6041297.1"/>
    <property type="molecule type" value="Genomic_DNA"/>
</dbReference>
<keyword evidence="1" id="KW-0472">Membrane</keyword>
<keyword evidence="1" id="KW-0812">Transmembrane</keyword>
<proteinExistence type="predicted"/>
<dbReference type="Proteomes" id="UP000593567">
    <property type="component" value="Unassembled WGS sequence"/>
</dbReference>
<organism evidence="2 3">
    <name type="scientific">Bugula neritina</name>
    <name type="common">Brown bryozoan</name>
    <name type="synonym">Sertularia neritina</name>
    <dbReference type="NCBI Taxonomy" id="10212"/>
    <lineage>
        <taxon>Eukaryota</taxon>
        <taxon>Metazoa</taxon>
        <taxon>Spiralia</taxon>
        <taxon>Lophotrochozoa</taxon>
        <taxon>Bryozoa</taxon>
        <taxon>Gymnolaemata</taxon>
        <taxon>Cheilostomatida</taxon>
        <taxon>Flustrina</taxon>
        <taxon>Buguloidea</taxon>
        <taxon>Bugulidae</taxon>
        <taxon>Bugula</taxon>
    </lineage>
</organism>
<evidence type="ECO:0000256" key="1">
    <source>
        <dbReference type="SAM" id="Phobius"/>
    </source>
</evidence>